<dbReference type="EMBL" id="CP089977">
    <property type="protein sequence ID" value="UXZ05310.1"/>
    <property type="molecule type" value="Genomic_DNA"/>
</dbReference>
<dbReference type="SUPFAM" id="SSF88723">
    <property type="entry name" value="PIN domain-like"/>
    <property type="match status" value="1"/>
</dbReference>
<proteinExistence type="predicted"/>
<dbReference type="InterPro" id="IPR029060">
    <property type="entry name" value="PIN-like_dom_sf"/>
</dbReference>
<evidence type="ECO:0000259" key="1">
    <source>
        <dbReference type="Pfam" id="PF01850"/>
    </source>
</evidence>
<evidence type="ECO:0000313" key="3">
    <source>
        <dbReference type="Proteomes" id="UP001063782"/>
    </source>
</evidence>
<keyword evidence="3" id="KW-1185">Reference proteome</keyword>
<dbReference type="RefSeq" id="WP_263076811.1">
    <property type="nucleotide sequence ID" value="NZ_CP089977.1"/>
</dbReference>
<protein>
    <submittedName>
        <fullName evidence="2">Type II toxin-antitoxin system VapC family toxin</fullName>
    </submittedName>
</protein>
<dbReference type="Proteomes" id="UP001063782">
    <property type="component" value="Chromosome"/>
</dbReference>
<gene>
    <name evidence="2" type="ORF">LU297_02335</name>
</gene>
<reference evidence="2" key="1">
    <citation type="submission" date="2021-12" db="EMBL/GenBank/DDBJ databases">
        <title>taxonomy of Moraxella sp. ZY201224.</title>
        <authorList>
            <person name="Li F."/>
        </authorList>
    </citation>
    <scope>NUCLEOTIDE SEQUENCE</scope>
    <source>
        <strain evidence="2">ZY201224</strain>
    </source>
</reference>
<sequence>MSGTSYLLDTCFILGLYNGNVDALAKMAGVNLNECTVSIINEIELLGYQNINSTDEQELKELLNHLTILGLDTAVKSKTIELRKRHKIKLPDAIVLATALTHNVELLSLDTGLMNKYQQEIYA</sequence>
<organism evidence="2 3">
    <name type="scientific">Moraxella nasicaprae</name>
    <dbReference type="NCBI Taxonomy" id="2904122"/>
    <lineage>
        <taxon>Bacteria</taxon>
        <taxon>Pseudomonadati</taxon>
        <taxon>Pseudomonadota</taxon>
        <taxon>Gammaproteobacteria</taxon>
        <taxon>Moraxellales</taxon>
        <taxon>Moraxellaceae</taxon>
        <taxon>Moraxella</taxon>
    </lineage>
</organism>
<dbReference type="CDD" id="cd18738">
    <property type="entry name" value="PIN_VapC4-5_FitB-like"/>
    <property type="match status" value="1"/>
</dbReference>
<dbReference type="InterPro" id="IPR002716">
    <property type="entry name" value="PIN_dom"/>
</dbReference>
<name>A0ABY6F5E6_9GAMM</name>
<evidence type="ECO:0000313" key="2">
    <source>
        <dbReference type="EMBL" id="UXZ05310.1"/>
    </source>
</evidence>
<accession>A0ABY6F5E6</accession>
<feature type="domain" description="PIN" evidence="1">
    <location>
        <begin position="6"/>
        <end position="113"/>
    </location>
</feature>
<dbReference type="Pfam" id="PF01850">
    <property type="entry name" value="PIN"/>
    <property type="match status" value="1"/>
</dbReference>
<dbReference type="Gene3D" id="3.40.50.1010">
    <property type="entry name" value="5'-nuclease"/>
    <property type="match status" value="1"/>
</dbReference>